<organism evidence="1 2">
    <name type="scientific">Citrobacter phage Merlin</name>
    <dbReference type="NCBI Taxonomy" id="1675602"/>
    <lineage>
        <taxon>Viruses</taxon>
        <taxon>Duplodnaviria</taxon>
        <taxon>Heunggongvirae</taxon>
        <taxon>Uroviricota</taxon>
        <taxon>Caudoviricetes</taxon>
        <taxon>Pantevenvirales</taxon>
        <taxon>Straboviridae</taxon>
        <taxon>Tevenvirinae</taxon>
        <taxon>Moonvirus</taxon>
        <taxon>Moonvirus merlin</taxon>
    </lineage>
</organism>
<proteinExistence type="predicted"/>
<dbReference type="OrthoDB" id="27537at10239"/>
<keyword evidence="2" id="KW-1185">Reference proteome</keyword>
<protein>
    <submittedName>
        <fullName evidence="1">Uncharacterized protein</fullName>
    </submittedName>
</protein>
<dbReference type="KEGG" id="vg:26647918"/>
<sequence length="51" mass="5879">MSQAWITLVDGSYGYMWADALPLPGDWVTIRVRQIDNSFKKVYGQVSRATW</sequence>
<dbReference type="Proteomes" id="UP000204280">
    <property type="component" value="Segment"/>
</dbReference>
<accession>A0A0K1LNC8</accession>
<evidence type="ECO:0000313" key="2">
    <source>
        <dbReference type="Proteomes" id="UP000204280"/>
    </source>
</evidence>
<evidence type="ECO:0000313" key="1">
    <source>
        <dbReference type="EMBL" id="AKU43650.1"/>
    </source>
</evidence>
<reference evidence="1 2" key="1">
    <citation type="journal article" date="2015" name="Genome Announc.">
        <title>Complete Genome Sequence of Citrobacter freundii Myophage Merlin.</title>
        <authorList>
            <person name="LeSage K.C."/>
            <person name="Hargrove E.C."/>
            <person name="Cahill J.L."/>
            <person name="Rasche E.S."/>
            <person name="Kuty Everett G.F."/>
        </authorList>
    </citation>
    <scope>NUCLEOTIDE SEQUENCE [LARGE SCALE GENOMIC DNA]</scope>
</reference>
<dbReference type="EMBL" id="KT001915">
    <property type="protein sequence ID" value="AKU43650.1"/>
    <property type="molecule type" value="Genomic_DNA"/>
</dbReference>
<gene>
    <name evidence="1" type="ORF">CPT_Merlin4</name>
</gene>
<dbReference type="RefSeq" id="YP_009203718.1">
    <property type="nucleotide sequence ID" value="NC_028857.1"/>
</dbReference>
<dbReference type="GeneID" id="26647918"/>
<name>A0A0K1LNC8_9CAUD</name>